<keyword evidence="2 4" id="KW-0472">Membrane</keyword>
<dbReference type="Pfam" id="PF00691">
    <property type="entry name" value="OmpA"/>
    <property type="match status" value="1"/>
</dbReference>
<evidence type="ECO:0000313" key="7">
    <source>
        <dbReference type="EMBL" id="MXR35701.1"/>
    </source>
</evidence>
<dbReference type="AlphaFoldDB" id="A0A845BMM4"/>
<feature type="signal peptide" evidence="5">
    <location>
        <begin position="1"/>
        <end position="21"/>
    </location>
</feature>
<keyword evidence="8" id="KW-1185">Reference proteome</keyword>
<sequence length="218" mass="22370">MSKLSLRLTATVVAGALALTACTTNPMTGQSEMNKTATYGLGGAAVCGAIGALVSGSKGARNAALACGAIGAGVGVYMDNQEKELRAKLANTQVQVNRVGDQIKLVMPENITFALNSASLNSGAQRSLADVAGVLNQYPETTITVNGYTDSTGALAYNMKLSRERAQSVANILRNNGVGGSRIATQGYGPESPVASNATAAGRAQNRRVEILINPKPQ</sequence>
<protein>
    <submittedName>
        <fullName evidence="7">OmpA family protein</fullName>
    </submittedName>
</protein>
<dbReference type="InterPro" id="IPR036737">
    <property type="entry name" value="OmpA-like_sf"/>
</dbReference>
<dbReference type="InterPro" id="IPR006665">
    <property type="entry name" value="OmpA-like"/>
</dbReference>
<evidence type="ECO:0000313" key="8">
    <source>
        <dbReference type="Proteomes" id="UP000467214"/>
    </source>
</evidence>
<name>A0A845BMM4_9NEIS</name>
<dbReference type="RefSeq" id="WP_160794371.1">
    <property type="nucleotide sequence ID" value="NZ_WSSB01000001.1"/>
</dbReference>
<comment type="subcellular location">
    <subcellularLocation>
        <location evidence="1">Cell outer membrane</location>
    </subcellularLocation>
</comment>
<dbReference type="SUPFAM" id="SSF103088">
    <property type="entry name" value="OmpA-like"/>
    <property type="match status" value="1"/>
</dbReference>
<dbReference type="Proteomes" id="UP000467214">
    <property type="component" value="Unassembled WGS sequence"/>
</dbReference>
<evidence type="ECO:0000256" key="1">
    <source>
        <dbReference type="ARBA" id="ARBA00004442"/>
    </source>
</evidence>
<dbReference type="EMBL" id="WSSB01000001">
    <property type="protein sequence ID" value="MXR35701.1"/>
    <property type="molecule type" value="Genomic_DNA"/>
</dbReference>
<dbReference type="InterPro" id="IPR008816">
    <property type="entry name" value="Gly_zipper_2TM_dom"/>
</dbReference>
<feature type="domain" description="OmpA-like" evidence="6">
    <location>
        <begin position="100"/>
        <end position="217"/>
    </location>
</feature>
<dbReference type="InterPro" id="IPR050330">
    <property type="entry name" value="Bact_OuterMem_StrucFunc"/>
</dbReference>
<organism evidence="7 8">
    <name type="scientific">Craterilacuibacter sinensis</name>
    <dbReference type="NCBI Taxonomy" id="2686017"/>
    <lineage>
        <taxon>Bacteria</taxon>
        <taxon>Pseudomonadati</taxon>
        <taxon>Pseudomonadota</taxon>
        <taxon>Betaproteobacteria</taxon>
        <taxon>Neisseriales</taxon>
        <taxon>Neisseriaceae</taxon>
        <taxon>Craterilacuibacter</taxon>
    </lineage>
</organism>
<comment type="caution">
    <text evidence="7">The sequence shown here is derived from an EMBL/GenBank/DDBJ whole genome shotgun (WGS) entry which is preliminary data.</text>
</comment>
<dbReference type="PANTHER" id="PTHR30329">
    <property type="entry name" value="STATOR ELEMENT OF FLAGELLAR MOTOR COMPLEX"/>
    <property type="match status" value="1"/>
</dbReference>
<evidence type="ECO:0000256" key="5">
    <source>
        <dbReference type="SAM" id="SignalP"/>
    </source>
</evidence>
<dbReference type="PANTHER" id="PTHR30329:SF21">
    <property type="entry name" value="LIPOPROTEIN YIAD-RELATED"/>
    <property type="match status" value="1"/>
</dbReference>
<evidence type="ECO:0000256" key="2">
    <source>
        <dbReference type="ARBA" id="ARBA00023136"/>
    </source>
</evidence>
<dbReference type="Pfam" id="PF05433">
    <property type="entry name" value="Rick_17kDa_Anti"/>
    <property type="match status" value="1"/>
</dbReference>
<reference evidence="7 8" key="1">
    <citation type="submission" date="2019-12" db="EMBL/GenBank/DDBJ databases">
        <title>Neisseriaceae gen. nov. sp. Genome sequencing and assembly.</title>
        <authorList>
            <person name="Liu Z."/>
            <person name="Li A."/>
        </authorList>
    </citation>
    <scope>NUCLEOTIDE SEQUENCE [LARGE SCALE GENOMIC DNA]</scope>
    <source>
        <strain evidence="7 8">B2N2-7</strain>
    </source>
</reference>
<dbReference type="PRINTS" id="PR01021">
    <property type="entry name" value="OMPADOMAIN"/>
</dbReference>
<feature type="chain" id="PRO_5032420409" evidence="5">
    <location>
        <begin position="22"/>
        <end position="218"/>
    </location>
</feature>
<dbReference type="PROSITE" id="PS51123">
    <property type="entry name" value="OMPA_2"/>
    <property type="match status" value="1"/>
</dbReference>
<evidence type="ECO:0000256" key="3">
    <source>
        <dbReference type="ARBA" id="ARBA00023237"/>
    </source>
</evidence>
<gene>
    <name evidence="7" type="ORF">GQF02_01660</name>
</gene>
<evidence type="ECO:0000259" key="6">
    <source>
        <dbReference type="PROSITE" id="PS51123"/>
    </source>
</evidence>
<proteinExistence type="predicted"/>
<dbReference type="GO" id="GO:0009279">
    <property type="term" value="C:cell outer membrane"/>
    <property type="evidence" value="ECO:0007669"/>
    <property type="project" value="UniProtKB-SubCell"/>
</dbReference>
<dbReference type="InterPro" id="IPR006664">
    <property type="entry name" value="OMP_bac"/>
</dbReference>
<keyword evidence="3" id="KW-0998">Cell outer membrane</keyword>
<keyword evidence="5" id="KW-0732">Signal</keyword>
<dbReference type="PROSITE" id="PS51257">
    <property type="entry name" value="PROKAR_LIPOPROTEIN"/>
    <property type="match status" value="1"/>
</dbReference>
<dbReference type="Gene3D" id="3.30.1330.60">
    <property type="entry name" value="OmpA-like domain"/>
    <property type="match status" value="1"/>
</dbReference>
<dbReference type="CDD" id="cd07185">
    <property type="entry name" value="OmpA_C-like"/>
    <property type="match status" value="1"/>
</dbReference>
<evidence type="ECO:0000256" key="4">
    <source>
        <dbReference type="PROSITE-ProRule" id="PRU00473"/>
    </source>
</evidence>
<accession>A0A845BMM4</accession>